<name>A0A2T4J5B5_FUSBL</name>
<evidence type="ECO:0000259" key="1">
    <source>
        <dbReference type="PROSITE" id="PS50943"/>
    </source>
</evidence>
<comment type="caution">
    <text evidence="2">The sequence shown here is derived from an EMBL/GenBank/DDBJ whole genome shotgun (WGS) entry which is preliminary data.</text>
</comment>
<dbReference type="Proteomes" id="UP000241362">
    <property type="component" value="Unassembled WGS sequence"/>
</dbReference>
<evidence type="ECO:0000313" key="2">
    <source>
        <dbReference type="EMBL" id="PTE13089.1"/>
    </source>
</evidence>
<dbReference type="SUPFAM" id="SSF47413">
    <property type="entry name" value="lambda repressor-like DNA-binding domains"/>
    <property type="match status" value="1"/>
</dbReference>
<dbReference type="PROSITE" id="PS50943">
    <property type="entry name" value="HTH_CROC1"/>
    <property type="match status" value="1"/>
</dbReference>
<protein>
    <submittedName>
        <fullName evidence="2">XRE family transcriptional regulator</fullName>
    </submittedName>
</protein>
<proteinExistence type="predicted"/>
<dbReference type="CDD" id="cd00093">
    <property type="entry name" value="HTH_XRE"/>
    <property type="match status" value="1"/>
</dbReference>
<accession>A0A2T4J5B5</accession>
<feature type="domain" description="HTH cro/C1-type" evidence="1">
    <location>
        <begin position="22"/>
        <end position="66"/>
    </location>
</feature>
<keyword evidence="3" id="KW-1185">Reference proteome</keyword>
<dbReference type="Gene3D" id="1.10.260.40">
    <property type="entry name" value="lambda repressor-like DNA-binding domains"/>
    <property type="match status" value="1"/>
</dbReference>
<dbReference type="EMBL" id="PZKE01000019">
    <property type="protein sequence ID" value="PTE13089.1"/>
    <property type="molecule type" value="Genomic_DNA"/>
</dbReference>
<dbReference type="Pfam" id="PF01381">
    <property type="entry name" value="HTH_3"/>
    <property type="match status" value="1"/>
</dbReference>
<dbReference type="AlphaFoldDB" id="A0A2T4J5B5"/>
<dbReference type="SMART" id="SM00530">
    <property type="entry name" value="HTH_XRE"/>
    <property type="match status" value="1"/>
</dbReference>
<dbReference type="GO" id="GO:0003677">
    <property type="term" value="F:DNA binding"/>
    <property type="evidence" value="ECO:0007669"/>
    <property type="project" value="InterPro"/>
</dbReference>
<sequence length="270" mass="29915">MRRQDHHHFPRNLRTLLGQYPTVSQAADELGINRQQLNKYLNGQGMPSLVTLQSIARHFGLGPDDLLLPAERFAQRWRPPPRLVGLPAGTARAFNQLIDNMAKTRLALAPYCGVYHAYLASRASPGKIIRACSVIGQDGDVTTIKTVYFLTNAGEQRKARAPNKINGIVQMLGERIYMFDVQNVGKPHARIQSVILYPPPLPSVPVLSGILLTANNAQMRPVYSTQIIFQRVSNGPLRKSDLASCGVYGSDAPEIPDSILRMIRFPVMPL</sequence>
<reference evidence="2 3" key="1">
    <citation type="submission" date="2018-03" db="EMBL/GenBank/DDBJ databases">
        <title>Rhodobacter blasticus.</title>
        <authorList>
            <person name="Meyer T.E."/>
            <person name="Miller S."/>
            <person name="Lodha T."/>
            <person name="Gandham S."/>
            <person name="Chintalapati S."/>
            <person name="Chintalapati V.R."/>
        </authorList>
    </citation>
    <scope>NUCLEOTIDE SEQUENCE [LARGE SCALE GENOMIC DNA]</scope>
    <source>
        <strain evidence="2 3">DSM 2131</strain>
    </source>
</reference>
<dbReference type="RefSeq" id="WP_107674412.1">
    <property type="nucleotide sequence ID" value="NZ_PZKE01000019.1"/>
</dbReference>
<evidence type="ECO:0000313" key="3">
    <source>
        <dbReference type="Proteomes" id="UP000241362"/>
    </source>
</evidence>
<dbReference type="InterPro" id="IPR010982">
    <property type="entry name" value="Lambda_DNA-bd_dom_sf"/>
</dbReference>
<gene>
    <name evidence="2" type="ORF">C5F44_15250</name>
</gene>
<dbReference type="InterPro" id="IPR001387">
    <property type="entry name" value="Cro/C1-type_HTH"/>
</dbReference>
<organism evidence="2 3">
    <name type="scientific">Fuscovulum blasticum DSM 2131</name>
    <dbReference type="NCBI Taxonomy" id="1188250"/>
    <lineage>
        <taxon>Bacteria</taxon>
        <taxon>Pseudomonadati</taxon>
        <taxon>Pseudomonadota</taxon>
        <taxon>Alphaproteobacteria</taxon>
        <taxon>Rhodobacterales</taxon>
        <taxon>Paracoccaceae</taxon>
        <taxon>Pseudogemmobacter</taxon>
    </lineage>
</organism>